<dbReference type="OrthoDB" id="1367865at2759"/>
<evidence type="ECO:0000256" key="1">
    <source>
        <dbReference type="SAM" id="MobiDB-lite"/>
    </source>
</evidence>
<reference evidence="4" key="3">
    <citation type="submission" date="2025-04" db="UniProtKB">
        <authorList>
            <consortium name="RefSeq"/>
        </authorList>
    </citation>
    <scope>IDENTIFICATION</scope>
    <source>
        <strain evidence="4">CBS 304.34</strain>
    </source>
</reference>
<name>A0A6A6Y279_9PEZI</name>
<evidence type="ECO:0000313" key="4">
    <source>
        <dbReference type="RefSeq" id="XP_033569724.1"/>
    </source>
</evidence>
<dbReference type="InterPro" id="IPR001680">
    <property type="entry name" value="WD40_rpt"/>
</dbReference>
<organism evidence="2">
    <name type="scientific">Mytilinidion resinicola</name>
    <dbReference type="NCBI Taxonomy" id="574789"/>
    <lineage>
        <taxon>Eukaryota</taxon>
        <taxon>Fungi</taxon>
        <taxon>Dikarya</taxon>
        <taxon>Ascomycota</taxon>
        <taxon>Pezizomycotina</taxon>
        <taxon>Dothideomycetes</taxon>
        <taxon>Pleosporomycetidae</taxon>
        <taxon>Mytilinidiales</taxon>
        <taxon>Mytilinidiaceae</taxon>
        <taxon>Mytilinidion</taxon>
    </lineage>
</organism>
<dbReference type="InterPro" id="IPR015943">
    <property type="entry name" value="WD40/YVTN_repeat-like_dom_sf"/>
</dbReference>
<dbReference type="Gene3D" id="2.130.10.10">
    <property type="entry name" value="YVTN repeat-like/Quinoprotein amine dehydrogenase"/>
    <property type="match status" value="1"/>
</dbReference>
<dbReference type="Proteomes" id="UP000504636">
    <property type="component" value="Unplaced"/>
</dbReference>
<accession>A0A6A6Y279</accession>
<evidence type="ECO:0000313" key="2">
    <source>
        <dbReference type="EMBL" id="KAF2802760.1"/>
    </source>
</evidence>
<sequence length="272" mass="30260">MRMHDARTGALSWVTEDTRGQCWAAAFAPDSTQVVWSSKNGLVVKVLDVETGACNATFPLKLNHWARSLAWTADGRDIAIGTGSRSAYMWRPVEAEGAVMEVRLKKEEDGRRFGSMADLEDVKWLDDAKLAVGCSDGSVVVWDRFSNAKEGFLKTQGLVTEGYSQLGIHFLKETETYVNLDHDGVIRFWRHSVPAYPSWWEKEQAKPEKEAYPATGKYVKITKKATPKAPEGSGSGGSPVSERLPQRLKLSNLKKAPVDEWLEKGAELWTAE</sequence>
<dbReference type="SMART" id="SM00320">
    <property type="entry name" value="WD40"/>
    <property type="match status" value="3"/>
</dbReference>
<reference evidence="2 4" key="1">
    <citation type="journal article" date="2020" name="Stud. Mycol.">
        <title>101 Dothideomycetes genomes: a test case for predicting lifestyles and emergence of pathogens.</title>
        <authorList>
            <person name="Haridas S."/>
            <person name="Albert R."/>
            <person name="Binder M."/>
            <person name="Bloem J."/>
            <person name="Labutti K."/>
            <person name="Salamov A."/>
            <person name="Andreopoulos B."/>
            <person name="Baker S."/>
            <person name="Barry K."/>
            <person name="Bills G."/>
            <person name="Bluhm B."/>
            <person name="Cannon C."/>
            <person name="Castanera R."/>
            <person name="Culley D."/>
            <person name="Daum C."/>
            <person name="Ezra D."/>
            <person name="Gonzalez J."/>
            <person name="Henrissat B."/>
            <person name="Kuo A."/>
            <person name="Liang C."/>
            <person name="Lipzen A."/>
            <person name="Lutzoni F."/>
            <person name="Magnuson J."/>
            <person name="Mondo S."/>
            <person name="Nolan M."/>
            <person name="Ohm R."/>
            <person name="Pangilinan J."/>
            <person name="Park H.-J."/>
            <person name="Ramirez L."/>
            <person name="Alfaro M."/>
            <person name="Sun H."/>
            <person name="Tritt A."/>
            <person name="Yoshinaga Y."/>
            <person name="Zwiers L.-H."/>
            <person name="Turgeon B."/>
            <person name="Goodwin S."/>
            <person name="Spatafora J."/>
            <person name="Crous P."/>
            <person name="Grigoriev I."/>
        </authorList>
    </citation>
    <scope>NUCLEOTIDE SEQUENCE</scope>
    <source>
        <strain evidence="2 4">CBS 304.34</strain>
    </source>
</reference>
<proteinExistence type="predicted"/>
<feature type="region of interest" description="Disordered" evidence="1">
    <location>
        <begin position="223"/>
        <end position="248"/>
    </location>
</feature>
<keyword evidence="3" id="KW-1185">Reference proteome</keyword>
<dbReference type="RefSeq" id="XP_033569724.1">
    <property type="nucleotide sequence ID" value="XM_033721326.1"/>
</dbReference>
<protein>
    <submittedName>
        <fullName evidence="2 4">WD40 repeat-like protein</fullName>
    </submittedName>
</protein>
<dbReference type="EMBL" id="MU003721">
    <property type="protein sequence ID" value="KAF2802760.1"/>
    <property type="molecule type" value="Genomic_DNA"/>
</dbReference>
<gene>
    <name evidence="2 4" type="ORF">BDZ99DRAFT_468723</name>
</gene>
<reference evidence="4" key="2">
    <citation type="submission" date="2020-04" db="EMBL/GenBank/DDBJ databases">
        <authorList>
            <consortium name="NCBI Genome Project"/>
        </authorList>
    </citation>
    <scope>NUCLEOTIDE SEQUENCE</scope>
    <source>
        <strain evidence="4">CBS 304.34</strain>
    </source>
</reference>
<dbReference type="GeneID" id="54462219"/>
<dbReference type="SUPFAM" id="SSF69322">
    <property type="entry name" value="Tricorn protease domain 2"/>
    <property type="match status" value="1"/>
</dbReference>
<evidence type="ECO:0000313" key="3">
    <source>
        <dbReference type="Proteomes" id="UP000504636"/>
    </source>
</evidence>
<dbReference type="AlphaFoldDB" id="A0A6A6Y279"/>